<protein>
    <submittedName>
        <fullName evidence="1">Uncharacterized protein</fullName>
    </submittedName>
</protein>
<name>A0A8J3J907_9ACTN</name>
<evidence type="ECO:0000313" key="2">
    <source>
        <dbReference type="Proteomes" id="UP000601223"/>
    </source>
</evidence>
<accession>A0A8J3J907</accession>
<organism evidence="1 2">
    <name type="scientific">Catellatospora bangladeshensis</name>
    <dbReference type="NCBI Taxonomy" id="310355"/>
    <lineage>
        <taxon>Bacteria</taxon>
        <taxon>Bacillati</taxon>
        <taxon>Actinomycetota</taxon>
        <taxon>Actinomycetes</taxon>
        <taxon>Micromonosporales</taxon>
        <taxon>Micromonosporaceae</taxon>
        <taxon>Catellatospora</taxon>
    </lineage>
</organism>
<dbReference type="Proteomes" id="UP000601223">
    <property type="component" value="Unassembled WGS sequence"/>
</dbReference>
<evidence type="ECO:0000313" key="1">
    <source>
        <dbReference type="EMBL" id="GIF80477.1"/>
    </source>
</evidence>
<reference evidence="1 2" key="1">
    <citation type="submission" date="2021-01" db="EMBL/GenBank/DDBJ databases">
        <title>Whole genome shotgun sequence of Catellatospora bangladeshensis NBRC 107357.</title>
        <authorList>
            <person name="Komaki H."/>
            <person name="Tamura T."/>
        </authorList>
    </citation>
    <scope>NUCLEOTIDE SEQUENCE [LARGE SCALE GENOMIC DNA]</scope>
    <source>
        <strain evidence="1 2">NBRC 107357</strain>
    </source>
</reference>
<proteinExistence type="predicted"/>
<comment type="caution">
    <text evidence="1">The sequence shown here is derived from an EMBL/GenBank/DDBJ whole genome shotgun (WGS) entry which is preliminary data.</text>
</comment>
<keyword evidence="2" id="KW-1185">Reference proteome</keyword>
<sequence>MVAAPVVTATTAASAIPARRRAAADSFDALMDRNATGIHAFAEESFTRDGTVFRSGYGDHK</sequence>
<dbReference type="EMBL" id="BONF01000009">
    <property type="protein sequence ID" value="GIF80477.1"/>
    <property type="molecule type" value="Genomic_DNA"/>
</dbReference>
<gene>
    <name evidence="1" type="ORF">Cba03nite_18260</name>
</gene>
<dbReference type="AlphaFoldDB" id="A0A8J3J907"/>